<dbReference type="Gene3D" id="3.30.465.10">
    <property type="match status" value="1"/>
</dbReference>
<dbReference type="PROSITE" id="PS00862">
    <property type="entry name" value="OX2_COVAL_FAD"/>
    <property type="match status" value="1"/>
</dbReference>
<dbReference type="Pfam" id="PF08031">
    <property type="entry name" value="BBE"/>
    <property type="match status" value="1"/>
</dbReference>
<sequence length="478" mass="51886">MGQGSSGVQPSPLEACLKVATSPLGSYAFHDKVLFQLKDVKPYNLDYPVKPIAVTYPGSTKEVAEIVKCATTYNKKVQARSGGHSYANHCLGGEDGAIVIDMQKFQQFSMDTSTWQATIGPGTLLGDVTKRLHENGNRLIPHGTAPQIGFGGHGTIGGLGPISRMYGLALDNIEEVEAVLANGQIVRASKTQNEDLFFAIRGAAASVAVVTEFKVRTYLEPSSSVLYSYTFQGGSVASRANAFKQWQKLITDPSLSRKFASTFVLSEGLTVVTGTFFGTQAEFDSLNITSRLPADIISKITEVKNWLGVVGHWAESLALRVGGGIPAHFYSKSLAFKEDETMNDATVDKLFNYIDKADKGGALWFIVLDLEGGAINDVPATETSYGHRDAIFFLQSYAINLLGKVKDETHEFLNRVNSIVEESNPGKYWGAYPGYVDPALGNSSAKAYWGINSERLQTIKSWVDAGDVFHNPQSVRPK</sequence>
<dbReference type="Proteomes" id="UP000472372">
    <property type="component" value="Chromosome 2"/>
</dbReference>
<dbReference type="PANTHER" id="PTHR42973">
    <property type="entry name" value="BINDING OXIDOREDUCTASE, PUTATIVE (AFU_ORTHOLOGUE AFUA_1G17690)-RELATED"/>
    <property type="match status" value="1"/>
</dbReference>
<dbReference type="InterPro" id="IPR050416">
    <property type="entry name" value="FAD-linked_Oxidoreductase"/>
</dbReference>
<dbReference type="PANTHER" id="PTHR42973:SF17">
    <property type="entry name" value="OXIDASE, PUTATIVE (AFU_ORTHOLOGUE AFUA_6G14340)-RELATED"/>
    <property type="match status" value="1"/>
</dbReference>
<dbReference type="Gene3D" id="3.40.462.20">
    <property type="match status" value="1"/>
</dbReference>
<gene>
    <name evidence="5" type="ORF">PTTW11_02073</name>
</gene>
<dbReference type="GO" id="GO:0016491">
    <property type="term" value="F:oxidoreductase activity"/>
    <property type="evidence" value="ECO:0007669"/>
    <property type="project" value="UniProtKB-KW"/>
</dbReference>
<dbReference type="AlphaFoldDB" id="A0A6S6VSV8"/>
<dbReference type="GO" id="GO:0071949">
    <property type="term" value="F:FAD binding"/>
    <property type="evidence" value="ECO:0007669"/>
    <property type="project" value="InterPro"/>
</dbReference>
<dbReference type="EMBL" id="HG992978">
    <property type="protein sequence ID" value="CAE7010772.1"/>
    <property type="molecule type" value="Genomic_DNA"/>
</dbReference>
<evidence type="ECO:0000256" key="4">
    <source>
        <dbReference type="ARBA" id="ARBA00023002"/>
    </source>
</evidence>
<name>A0A6S6VSV8_9PLEO</name>
<reference evidence="5" key="1">
    <citation type="submission" date="2021-02" db="EMBL/GenBank/DDBJ databases">
        <authorList>
            <person name="Syme A R."/>
            <person name="Syme A R."/>
            <person name="Moolhuijzen P."/>
        </authorList>
    </citation>
    <scope>NUCLEOTIDE SEQUENCE</scope>
    <source>
        <strain evidence="5">W1-1</strain>
    </source>
</reference>
<dbReference type="InterPro" id="IPR016166">
    <property type="entry name" value="FAD-bd_PCMH"/>
</dbReference>
<dbReference type="InterPro" id="IPR006094">
    <property type="entry name" value="Oxid_FAD_bind_N"/>
</dbReference>
<keyword evidence="2" id="KW-0285">Flavoprotein</keyword>
<dbReference type="SUPFAM" id="SSF56176">
    <property type="entry name" value="FAD-binding/transporter-associated domain-like"/>
    <property type="match status" value="1"/>
</dbReference>
<accession>A0A6S6VSV8</accession>
<dbReference type="InterPro" id="IPR012951">
    <property type="entry name" value="BBE"/>
</dbReference>
<evidence type="ECO:0000313" key="6">
    <source>
        <dbReference type="Proteomes" id="UP000472372"/>
    </source>
</evidence>
<keyword evidence="4" id="KW-0560">Oxidoreductase</keyword>
<protein>
    <submittedName>
        <fullName evidence="5">FAD-linked oxidoreductase YvdP protein</fullName>
    </submittedName>
</protein>
<evidence type="ECO:0000313" key="5">
    <source>
        <dbReference type="EMBL" id="CAE7010772.1"/>
    </source>
</evidence>
<dbReference type="PROSITE" id="PS51387">
    <property type="entry name" value="FAD_PCMH"/>
    <property type="match status" value="1"/>
</dbReference>
<dbReference type="InterPro" id="IPR006093">
    <property type="entry name" value="Oxy_OxRdtase_FAD_BS"/>
</dbReference>
<comment type="similarity">
    <text evidence="1">Belongs to the oxygen-dependent FAD-linked oxidoreductase family.</text>
</comment>
<proteinExistence type="inferred from homology"/>
<dbReference type="InterPro" id="IPR016169">
    <property type="entry name" value="FAD-bd_PCMH_sub2"/>
</dbReference>
<dbReference type="Pfam" id="PF01565">
    <property type="entry name" value="FAD_binding_4"/>
    <property type="match status" value="1"/>
</dbReference>
<keyword evidence="3" id="KW-0274">FAD</keyword>
<evidence type="ECO:0000256" key="3">
    <source>
        <dbReference type="ARBA" id="ARBA00022827"/>
    </source>
</evidence>
<dbReference type="InterPro" id="IPR036318">
    <property type="entry name" value="FAD-bd_PCMH-like_sf"/>
</dbReference>
<organism evidence="5 6">
    <name type="scientific">Pyrenophora teres f. teres</name>
    <dbReference type="NCBI Taxonomy" id="97479"/>
    <lineage>
        <taxon>Eukaryota</taxon>
        <taxon>Fungi</taxon>
        <taxon>Dikarya</taxon>
        <taxon>Ascomycota</taxon>
        <taxon>Pezizomycotina</taxon>
        <taxon>Dothideomycetes</taxon>
        <taxon>Pleosporomycetidae</taxon>
        <taxon>Pleosporales</taxon>
        <taxon>Pleosporineae</taxon>
        <taxon>Pleosporaceae</taxon>
        <taxon>Pyrenophora</taxon>
    </lineage>
</organism>
<evidence type="ECO:0000256" key="1">
    <source>
        <dbReference type="ARBA" id="ARBA00005466"/>
    </source>
</evidence>
<evidence type="ECO:0000256" key="2">
    <source>
        <dbReference type="ARBA" id="ARBA00022630"/>
    </source>
</evidence>